<dbReference type="GO" id="GO:0003700">
    <property type="term" value="F:DNA-binding transcription factor activity"/>
    <property type="evidence" value="ECO:0007669"/>
    <property type="project" value="InterPro"/>
</dbReference>
<evidence type="ECO:0000256" key="3">
    <source>
        <dbReference type="ARBA" id="ARBA00023125"/>
    </source>
</evidence>
<dbReference type="PANTHER" id="PTHR30537:SF5">
    <property type="entry name" value="HTH-TYPE TRANSCRIPTIONAL ACTIVATOR TTDR-RELATED"/>
    <property type="match status" value="1"/>
</dbReference>
<keyword evidence="7" id="KW-1185">Reference proteome</keyword>
<dbReference type="EMBL" id="BSNX01000055">
    <property type="protein sequence ID" value="GLQ74375.1"/>
    <property type="molecule type" value="Genomic_DNA"/>
</dbReference>
<evidence type="ECO:0000256" key="1">
    <source>
        <dbReference type="ARBA" id="ARBA00009437"/>
    </source>
</evidence>
<accession>A0AAV5NV91</accession>
<gene>
    <name evidence="6" type="ORF">GCM10007932_37360</name>
</gene>
<dbReference type="Gene3D" id="1.10.10.10">
    <property type="entry name" value="Winged helix-like DNA-binding domain superfamily/Winged helix DNA-binding domain"/>
    <property type="match status" value="1"/>
</dbReference>
<dbReference type="FunFam" id="3.40.190.290:FF:000001">
    <property type="entry name" value="Transcriptional regulator, LysR family"/>
    <property type="match status" value="1"/>
</dbReference>
<keyword evidence="2" id="KW-0805">Transcription regulation</keyword>
<feature type="domain" description="HTH lysR-type" evidence="5">
    <location>
        <begin position="1"/>
        <end position="49"/>
    </location>
</feature>
<dbReference type="PROSITE" id="PS50931">
    <property type="entry name" value="HTH_LYSR"/>
    <property type="match status" value="1"/>
</dbReference>
<organism evidence="6 7">
    <name type="scientific">Vibrio penaeicida</name>
    <dbReference type="NCBI Taxonomy" id="104609"/>
    <lineage>
        <taxon>Bacteria</taxon>
        <taxon>Pseudomonadati</taxon>
        <taxon>Pseudomonadota</taxon>
        <taxon>Gammaproteobacteria</taxon>
        <taxon>Vibrionales</taxon>
        <taxon>Vibrionaceae</taxon>
        <taxon>Vibrio</taxon>
    </lineage>
</organism>
<reference evidence="7" key="1">
    <citation type="journal article" date="2019" name="Int. J. Syst. Evol. Microbiol.">
        <title>The Global Catalogue of Microorganisms (GCM) 10K type strain sequencing project: providing services to taxonomists for standard genome sequencing and annotation.</title>
        <authorList>
            <consortium name="The Broad Institute Genomics Platform"/>
            <consortium name="The Broad Institute Genome Sequencing Center for Infectious Disease"/>
            <person name="Wu L."/>
            <person name="Ma J."/>
        </authorList>
    </citation>
    <scope>NUCLEOTIDE SEQUENCE [LARGE SCALE GENOMIC DNA]</scope>
    <source>
        <strain evidence="7">NBRC 15640</strain>
    </source>
</reference>
<dbReference type="Gene3D" id="3.40.190.290">
    <property type="match status" value="1"/>
</dbReference>
<dbReference type="GO" id="GO:0006351">
    <property type="term" value="P:DNA-templated transcription"/>
    <property type="evidence" value="ECO:0007669"/>
    <property type="project" value="TreeGrafter"/>
</dbReference>
<dbReference type="SUPFAM" id="SSF53850">
    <property type="entry name" value="Periplasmic binding protein-like II"/>
    <property type="match status" value="1"/>
</dbReference>
<evidence type="ECO:0000256" key="2">
    <source>
        <dbReference type="ARBA" id="ARBA00023015"/>
    </source>
</evidence>
<dbReference type="PANTHER" id="PTHR30537">
    <property type="entry name" value="HTH-TYPE TRANSCRIPTIONAL REGULATOR"/>
    <property type="match status" value="1"/>
</dbReference>
<evidence type="ECO:0000256" key="4">
    <source>
        <dbReference type="ARBA" id="ARBA00023163"/>
    </source>
</evidence>
<dbReference type="InterPro" id="IPR005119">
    <property type="entry name" value="LysR_subst-bd"/>
</dbReference>
<keyword evidence="4" id="KW-0804">Transcription</keyword>
<dbReference type="Proteomes" id="UP001156690">
    <property type="component" value="Unassembled WGS sequence"/>
</dbReference>
<dbReference type="InterPro" id="IPR036390">
    <property type="entry name" value="WH_DNA-bd_sf"/>
</dbReference>
<dbReference type="InterPro" id="IPR036388">
    <property type="entry name" value="WH-like_DNA-bd_sf"/>
</dbReference>
<dbReference type="InterPro" id="IPR000847">
    <property type="entry name" value="LysR_HTH_N"/>
</dbReference>
<evidence type="ECO:0000313" key="7">
    <source>
        <dbReference type="Proteomes" id="UP001156690"/>
    </source>
</evidence>
<comment type="similarity">
    <text evidence="1">Belongs to the LysR transcriptional regulatory family.</text>
</comment>
<dbReference type="GO" id="GO:0043565">
    <property type="term" value="F:sequence-specific DNA binding"/>
    <property type="evidence" value="ECO:0007669"/>
    <property type="project" value="TreeGrafter"/>
</dbReference>
<keyword evidence="3" id="KW-0238">DNA-binding</keyword>
<name>A0AAV5NV91_9VIBR</name>
<dbReference type="InterPro" id="IPR058163">
    <property type="entry name" value="LysR-type_TF_proteobact-type"/>
</dbReference>
<evidence type="ECO:0000313" key="6">
    <source>
        <dbReference type="EMBL" id="GLQ74375.1"/>
    </source>
</evidence>
<dbReference type="SUPFAM" id="SSF46785">
    <property type="entry name" value="Winged helix' DNA-binding domain"/>
    <property type="match status" value="1"/>
</dbReference>
<evidence type="ECO:0000259" key="5">
    <source>
        <dbReference type="PROSITE" id="PS50931"/>
    </source>
</evidence>
<dbReference type="Pfam" id="PF00126">
    <property type="entry name" value="HTH_1"/>
    <property type="match status" value="1"/>
</dbReference>
<proteinExistence type="inferred from homology"/>
<protein>
    <submittedName>
        <fullName evidence="6">LysR family transcriptional regulator</fullName>
    </submittedName>
</protein>
<sequence length="286" mass="32160">MIAAKLGGFSAAASQLNVSPAYVSKRIGLLEKQLKVKLFLRSSRQVTLTLEGKVALKWSMQILDAAERMFVDINYEHEVPRGSLRITTSTGFGSQCIAPIISELVRNYPELSVDLELLDRPVGLLEEGFDLEIKIGGELPQNMIAKKLAVNSRIICSSSRYISEHGEPRTVAELKDHTCISIRERDQHYQSWQLDGKNGKASIDFYRKLSTNNGLVAKQWCIDGHGVMLRSIWNVKDEITKGKLIRILPDFEQQADIHAIFPVRLETSAKLKVCVNLLKSRLPIYL</sequence>
<dbReference type="Pfam" id="PF03466">
    <property type="entry name" value="LysR_substrate"/>
    <property type="match status" value="1"/>
</dbReference>
<dbReference type="AlphaFoldDB" id="A0AAV5NV91"/>
<comment type="caution">
    <text evidence="6">The sequence shown here is derived from an EMBL/GenBank/DDBJ whole genome shotgun (WGS) entry which is preliminary data.</text>
</comment>